<evidence type="ECO:0000256" key="2">
    <source>
        <dbReference type="ARBA" id="ARBA00022490"/>
    </source>
</evidence>
<dbReference type="EMBL" id="CP002902">
    <property type="protein sequence ID" value="AEJ44447.1"/>
    <property type="molecule type" value="Genomic_DNA"/>
</dbReference>
<dbReference type="PATRIC" id="fig|1048834.4.peg.2410"/>
<evidence type="ECO:0000259" key="10">
    <source>
        <dbReference type="PROSITE" id="PS50110"/>
    </source>
</evidence>
<dbReference type="PANTHER" id="PTHR42713">
    <property type="entry name" value="HISTIDINE KINASE-RELATED"/>
    <property type="match status" value="1"/>
</dbReference>
<comment type="subcellular location">
    <subcellularLocation>
        <location evidence="1">Cytoplasm</location>
    </subcellularLocation>
</comment>
<dbReference type="GO" id="GO:0003700">
    <property type="term" value="F:DNA-binding transcription factor activity"/>
    <property type="evidence" value="ECO:0007669"/>
    <property type="project" value="InterPro"/>
</dbReference>
<dbReference type="GO" id="GO:0000160">
    <property type="term" value="P:phosphorelay signal transduction system"/>
    <property type="evidence" value="ECO:0007669"/>
    <property type="project" value="UniProtKB-KW"/>
</dbReference>
<dbReference type="SUPFAM" id="SSF52172">
    <property type="entry name" value="CheY-like"/>
    <property type="match status" value="1"/>
</dbReference>
<proteinExistence type="predicted"/>
<keyword evidence="2" id="KW-0963">Cytoplasm</keyword>
<feature type="domain" description="HTH araC/xylS-type" evidence="9">
    <location>
        <begin position="140"/>
        <end position="237"/>
    </location>
</feature>
<dbReference type="SMART" id="SM00448">
    <property type="entry name" value="REC"/>
    <property type="match status" value="1"/>
</dbReference>
<dbReference type="Gene3D" id="3.40.50.2300">
    <property type="match status" value="1"/>
</dbReference>
<dbReference type="InterPro" id="IPR051552">
    <property type="entry name" value="HptR"/>
</dbReference>
<dbReference type="HOGENOM" id="CLU_000445_5_1_9"/>
<keyword evidence="3 8" id="KW-0597">Phosphoprotein</keyword>
<evidence type="ECO:0000313" key="11">
    <source>
        <dbReference type="EMBL" id="AEJ44447.1"/>
    </source>
</evidence>
<feature type="modified residue" description="4-aspartylphosphate" evidence="8">
    <location>
        <position position="53"/>
    </location>
</feature>
<keyword evidence="6" id="KW-0238">DNA-binding</keyword>
<dbReference type="CDD" id="cd17536">
    <property type="entry name" value="REC_YesN-like"/>
    <property type="match status" value="1"/>
</dbReference>
<dbReference type="InterPro" id="IPR011006">
    <property type="entry name" value="CheY-like_superfamily"/>
</dbReference>
<dbReference type="Pfam" id="PF12833">
    <property type="entry name" value="HTH_18"/>
    <property type="match status" value="1"/>
</dbReference>
<dbReference type="KEGG" id="aad:TC41_2552"/>
<keyword evidence="4" id="KW-0902">Two-component regulatory system</keyword>
<evidence type="ECO:0000256" key="7">
    <source>
        <dbReference type="ARBA" id="ARBA00023163"/>
    </source>
</evidence>
<evidence type="ECO:0000313" key="12">
    <source>
        <dbReference type="Proteomes" id="UP000000292"/>
    </source>
</evidence>
<keyword evidence="5" id="KW-0805">Transcription regulation</keyword>
<evidence type="ECO:0000256" key="6">
    <source>
        <dbReference type="ARBA" id="ARBA00023125"/>
    </source>
</evidence>
<dbReference type="OrthoDB" id="9802228at2"/>
<keyword evidence="7" id="KW-0804">Transcription</keyword>
<dbReference type="Gene3D" id="1.10.10.60">
    <property type="entry name" value="Homeodomain-like"/>
    <property type="match status" value="2"/>
</dbReference>
<dbReference type="Pfam" id="PF00072">
    <property type="entry name" value="Response_reg"/>
    <property type="match status" value="1"/>
</dbReference>
<dbReference type="Proteomes" id="UP000000292">
    <property type="component" value="Chromosome"/>
</dbReference>
<dbReference type="SMART" id="SM00342">
    <property type="entry name" value="HTH_ARAC"/>
    <property type="match status" value="1"/>
</dbReference>
<dbReference type="InterPro" id="IPR001789">
    <property type="entry name" value="Sig_transdc_resp-reg_receiver"/>
</dbReference>
<dbReference type="STRING" id="1048834.TC41_2552"/>
<dbReference type="SUPFAM" id="SSF46689">
    <property type="entry name" value="Homeodomain-like"/>
    <property type="match status" value="2"/>
</dbReference>
<dbReference type="PANTHER" id="PTHR42713:SF3">
    <property type="entry name" value="TRANSCRIPTIONAL REGULATORY PROTEIN HPTR"/>
    <property type="match status" value="1"/>
</dbReference>
<reference evidence="11 12" key="1">
    <citation type="journal article" date="2011" name="J. Bacteriol.">
        <title>Complete Genome Sequence of Alicyclobacillus acidocaldarius Strain Tc-4-1.</title>
        <authorList>
            <person name="Chen Y."/>
            <person name="He Y."/>
            <person name="Zhang B."/>
            <person name="Yang J."/>
            <person name="Li W."/>
            <person name="Dong Z."/>
            <person name="Hu S."/>
        </authorList>
    </citation>
    <scope>NUCLEOTIDE SEQUENCE [LARGE SCALE GENOMIC DNA]</scope>
    <source>
        <strain evidence="11 12">Tc-4-1</strain>
    </source>
</reference>
<evidence type="ECO:0000256" key="8">
    <source>
        <dbReference type="PROSITE-ProRule" id="PRU00169"/>
    </source>
</evidence>
<dbReference type="eggNOG" id="COG4753">
    <property type="taxonomic scope" value="Bacteria"/>
</dbReference>
<dbReference type="InterPro" id="IPR018060">
    <property type="entry name" value="HTH_AraC"/>
</dbReference>
<evidence type="ECO:0000259" key="9">
    <source>
        <dbReference type="PROSITE" id="PS01124"/>
    </source>
</evidence>
<dbReference type="AlphaFoldDB" id="F8IHH4"/>
<dbReference type="PROSITE" id="PS01124">
    <property type="entry name" value="HTH_ARAC_FAMILY_2"/>
    <property type="match status" value="1"/>
</dbReference>
<reference evidence="12" key="2">
    <citation type="submission" date="2011-06" db="EMBL/GenBank/DDBJ databases">
        <title>The complete genome sequence of Alicyclobacillus acidocaldarius sp. Tc-4-1.</title>
        <authorList>
            <person name="Chen Y."/>
            <person name="He Y."/>
            <person name="Dong Z."/>
            <person name="Hu S."/>
        </authorList>
    </citation>
    <scope>NUCLEOTIDE SEQUENCE [LARGE SCALE GENOMIC DNA]</scope>
    <source>
        <strain evidence="12">Tc-4-1</strain>
    </source>
</reference>
<gene>
    <name evidence="11" type="ordered locus">TC41_2552</name>
</gene>
<dbReference type="GO" id="GO:0043565">
    <property type="term" value="F:sequence-specific DNA binding"/>
    <property type="evidence" value="ECO:0007669"/>
    <property type="project" value="InterPro"/>
</dbReference>
<evidence type="ECO:0000256" key="1">
    <source>
        <dbReference type="ARBA" id="ARBA00004496"/>
    </source>
</evidence>
<evidence type="ECO:0000256" key="4">
    <source>
        <dbReference type="ARBA" id="ARBA00023012"/>
    </source>
</evidence>
<feature type="domain" description="Response regulatory" evidence="10">
    <location>
        <begin position="2"/>
        <end position="118"/>
    </location>
</feature>
<evidence type="ECO:0000256" key="5">
    <source>
        <dbReference type="ARBA" id="ARBA00023015"/>
    </source>
</evidence>
<protein>
    <submittedName>
        <fullName evidence="11">Response regulator receiver protein</fullName>
    </submittedName>
</protein>
<name>F8IHH4_ALIAT</name>
<evidence type="ECO:0000256" key="3">
    <source>
        <dbReference type="ARBA" id="ARBA00022553"/>
    </source>
</evidence>
<accession>F8IHH4</accession>
<organism evidence="11 12">
    <name type="scientific">Alicyclobacillus acidocaldarius (strain Tc-4-1)</name>
    <name type="common">Bacillus acidocaldarius</name>
    <dbReference type="NCBI Taxonomy" id="1048834"/>
    <lineage>
        <taxon>Bacteria</taxon>
        <taxon>Bacillati</taxon>
        <taxon>Bacillota</taxon>
        <taxon>Bacilli</taxon>
        <taxon>Bacillales</taxon>
        <taxon>Alicyclobacillaceae</taxon>
        <taxon>Alicyclobacillus</taxon>
    </lineage>
</organism>
<sequence>MRILIADDEPIVRRGLRAVCESSGFATAVFEAADGHRALEILTEESVDLAFLDVCMPFLGGLDALERVPPERRPTVNVIVSGYGEFEYAQRAIRLGVMEYLLKPAGAAEIRDVLSRSFDRIAKVEAGVNLSPADGQDVIAQAIRYIESRISERLRLQDVAAAIHVSPTYLAALFKKKMQLTFLEYVHMRKIEAAAALLRKGVRLVDAAHSVGFEDVRHFCDIFERHTGLHPKAYLQGALAARDMPNGLVGRVEEGG</sequence>
<dbReference type="PROSITE" id="PS50110">
    <property type="entry name" value="RESPONSE_REGULATORY"/>
    <property type="match status" value="1"/>
</dbReference>
<dbReference type="eggNOG" id="COG2207">
    <property type="taxonomic scope" value="Bacteria"/>
</dbReference>
<dbReference type="RefSeq" id="WP_014465279.1">
    <property type="nucleotide sequence ID" value="NC_017167.1"/>
</dbReference>
<dbReference type="GO" id="GO:0005737">
    <property type="term" value="C:cytoplasm"/>
    <property type="evidence" value="ECO:0007669"/>
    <property type="project" value="UniProtKB-SubCell"/>
</dbReference>
<dbReference type="InterPro" id="IPR009057">
    <property type="entry name" value="Homeodomain-like_sf"/>
</dbReference>